<feature type="compositionally biased region" description="Basic residues" evidence="1">
    <location>
        <begin position="417"/>
        <end position="432"/>
    </location>
</feature>
<feature type="compositionally biased region" description="Polar residues" evidence="1">
    <location>
        <begin position="347"/>
        <end position="356"/>
    </location>
</feature>
<feature type="compositionally biased region" description="Low complexity" evidence="1">
    <location>
        <begin position="371"/>
        <end position="387"/>
    </location>
</feature>
<feature type="compositionally biased region" description="Basic and acidic residues" evidence="1">
    <location>
        <begin position="258"/>
        <end position="271"/>
    </location>
</feature>
<feature type="region of interest" description="Disordered" evidence="1">
    <location>
        <begin position="514"/>
        <end position="676"/>
    </location>
</feature>
<feature type="compositionally biased region" description="Polar residues" evidence="1">
    <location>
        <begin position="294"/>
        <end position="306"/>
    </location>
</feature>
<dbReference type="EMBL" id="LN483124">
    <property type="protein sequence ID" value="CED82180.1"/>
    <property type="molecule type" value="Genomic_DNA"/>
</dbReference>
<organism evidence="2">
    <name type="scientific">Phaffia rhodozyma</name>
    <name type="common">Yeast</name>
    <name type="synonym">Xanthophyllomyces dendrorhous</name>
    <dbReference type="NCBI Taxonomy" id="264483"/>
    <lineage>
        <taxon>Eukaryota</taxon>
        <taxon>Fungi</taxon>
        <taxon>Dikarya</taxon>
        <taxon>Basidiomycota</taxon>
        <taxon>Agaricomycotina</taxon>
        <taxon>Tremellomycetes</taxon>
        <taxon>Cystofilobasidiales</taxon>
        <taxon>Mrakiaceae</taxon>
        <taxon>Phaffia</taxon>
    </lineage>
</organism>
<name>A0A0F7SNM5_PHARH</name>
<proteinExistence type="predicted"/>
<protein>
    <submittedName>
        <fullName evidence="2">Uncharacterized protein</fullName>
    </submittedName>
</protein>
<feature type="region of interest" description="Disordered" evidence="1">
    <location>
        <begin position="125"/>
        <end position="170"/>
    </location>
</feature>
<feature type="region of interest" description="Disordered" evidence="1">
    <location>
        <begin position="1"/>
        <end position="98"/>
    </location>
</feature>
<feature type="compositionally biased region" description="Polar residues" evidence="1">
    <location>
        <begin position="209"/>
        <end position="218"/>
    </location>
</feature>
<dbReference type="AlphaFoldDB" id="A0A0F7SNM5"/>
<feature type="compositionally biased region" description="Low complexity" evidence="1">
    <location>
        <begin position="156"/>
        <end position="165"/>
    </location>
</feature>
<feature type="compositionally biased region" description="Pro residues" evidence="1">
    <location>
        <begin position="587"/>
        <end position="597"/>
    </location>
</feature>
<feature type="compositionally biased region" description="Basic residues" evidence="1">
    <location>
        <begin position="35"/>
        <end position="48"/>
    </location>
</feature>
<feature type="region of interest" description="Disordered" evidence="1">
    <location>
        <begin position="182"/>
        <end position="445"/>
    </location>
</feature>
<sequence length="727" mass="79156">MNDPLQDYPSLGDPSLGVDLAQDPHPSFDSSGLHHDHHHHHHHHHHLHNDHVNHHESVQELPSHHDHLNHDHLDHHSHSHEPGQPHDENDHDNRDENHQSIDLPMEEMQRALEQHHPSFERQLQQLQDAHNRQQQQQQQQQDQENGVVRADEDNQQKQQRQRQQQHLAYHHEDGSISLPEGTFIHLEDDSGSGSHVDLEGHHSLDLNGQADQVDSTTIDGELDLEEGGGRGGGGLGGGLGGAGAGGKKKRPKYGINQDEDRLAKIRAQGRERQRRKRERDRAQKSQDPSLILQDASQPQASTSTAHGTLANRRMGLTRPGSHSGVGVVGDNSAQASANAARKKRKPNQTGQSDLSQHYSAHGSPSPGPSAGGYQSSSRSARSSSTTQHILDLSAALSLHSNSTNGTGTNISSGGGDHHHHQNHIQQHHHHHHPSESPISTGPTPNGHLFASTLLLALQMNDGLKDHLQRTLGVMETDYENMRAGIGEVFDRYVDDHNARAAAAAVAVALAEATGGEGSDADRVQDEGGEPEAEGILRMDIGALSSREGSELGDRRESGKDSLEPTDLQITTTNSFDHVPNPSSIDPPSIPPSPPPLPLTREARTPSDSPPDHHSTSSLPSPNRVSFDHSKPSVRSLSPLFSVDPERDLGRGTDLDRDPDASNAHPVQFTLSLDDGPHHFSFGPDDLEDHSSVVATLQHLQQLQFQQLQQEAGVSPVGEAVVGGNESW</sequence>
<feature type="compositionally biased region" description="Basic and acidic residues" evidence="1">
    <location>
        <begin position="547"/>
        <end position="562"/>
    </location>
</feature>
<feature type="compositionally biased region" description="Basic and acidic residues" evidence="1">
    <location>
        <begin position="49"/>
        <end position="98"/>
    </location>
</feature>
<feature type="compositionally biased region" description="Basic and acidic residues" evidence="1">
    <location>
        <begin position="600"/>
        <end position="614"/>
    </location>
</feature>
<feature type="compositionally biased region" description="Basic and acidic residues" evidence="1">
    <location>
        <begin position="643"/>
        <end position="659"/>
    </location>
</feature>
<evidence type="ECO:0000313" key="2">
    <source>
        <dbReference type="EMBL" id="CED82180.1"/>
    </source>
</evidence>
<accession>A0A0F7SNM5</accession>
<reference evidence="2" key="1">
    <citation type="submission" date="2014-08" db="EMBL/GenBank/DDBJ databases">
        <authorList>
            <person name="Sharma Rahul"/>
            <person name="Thines Marco"/>
        </authorList>
    </citation>
    <scope>NUCLEOTIDE SEQUENCE</scope>
</reference>
<feature type="compositionally biased region" description="Gly residues" evidence="1">
    <location>
        <begin position="229"/>
        <end position="245"/>
    </location>
</feature>
<feature type="compositionally biased region" description="Low complexity" evidence="1">
    <location>
        <begin position="125"/>
        <end position="143"/>
    </location>
</feature>
<evidence type="ECO:0000256" key="1">
    <source>
        <dbReference type="SAM" id="MobiDB-lite"/>
    </source>
</evidence>
<feature type="compositionally biased region" description="Low complexity" evidence="1">
    <location>
        <begin position="400"/>
        <end position="411"/>
    </location>
</feature>